<dbReference type="Gene3D" id="1.10.10.10">
    <property type="entry name" value="Winged helix-like DNA-binding domain superfamily/Winged helix DNA-binding domain"/>
    <property type="match status" value="1"/>
</dbReference>
<organism evidence="2 3">
    <name type="scientific">Enterococcus faecium</name>
    <name type="common">Streptococcus faecium</name>
    <dbReference type="NCBI Taxonomy" id="1352"/>
    <lineage>
        <taxon>Bacteria</taxon>
        <taxon>Bacillati</taxon>
        <taxon>Bacillota</taxon>
        <taxon>Bacilli</taxon>
        <taxon>Lactobacillales</taxon>
        <taxon>Enterococcaceae</taxon>
        <taxon>Enterococcus</taxon>
    </lineage>
</organism>
<dbReference type="SUPFAM" id="SSF88659">
    <property type="entry name" value="Sigma3 and sigma4 domains of RNA polymerase sigma factors"/>
    <property type="match status" value="1"/>
</dbReference>
<dbReference type="InterPro" id="IPR036388">
    <property type="entry name" value="WH-like_DNA-bd_sf"/>
</dbReference>
<gene>
    <name evidence="2" type="ORF">A5810_001467</name>
</gene>
<feature type="domain" description="RNA polymerase sigma factor 70 region 4 type 2" evidence="1">
    <location>
        <begin position="80"/>
        <end position="127"/>
    </location>
</feature>
<dbReference type="Proteomes" id="UP000194885">
    <property type="component" value="Unassembled WGS sequence"/>
</dbReference>
<dbReference type="AlphaFoldDB" id="A0A242BIM5"/>
<name>A0A242BIM5_ENTFC</name>
<dbReference type="GO" id="GO:0003677">
    <property type="term" value="F:DNA binding"/>
    <property type="evidence" value="ECO:0007669"/>
    <property type="project" value="InterPro"/>
</dbReference>
<proteinExistence type="predicted"/>
<dbReference type="EMBL" id="NGKW01000002">
    <property type="protein sequence ID" value="OTN95218.1"/>
    <property type="molecule type" value="Genomic_DNA"/>
</dbReference>
<accession>A0A242BIM5</accession>
<evidence type="ECO:0000259" key="1">
    <source>
        <dbReference type="Pfam" id="PF08281"/>
    </source>
</evidence>
<dbReference type="GO" id="GO:0016987">
    <property type="term" value="F:sigma factor activity"/>
    <property type="evidence" value="ECO:0007669"/>
    <property type="project" value="InterPro"/>
</dbReference>
<evidence type="ECO:0000313" key="2">
    <source>
        <dbReference type="EMBL" id="OTN95218.1"/>
    </source>
</evidence>
<evidence type="ECO:0000313" key="3">
    <source>
        <dbReference type="Proteomes" id="UP000194885"/>
    </source>
</evidence>
<dbReference type="InterPro" id="IPR013249">
    <property type="entry name" value="RNA_pol_sigma70_r4_t2"/>
</dbReference>
<dbReference type="RefSeq" id="WP_086323315.1">
    <property type="nucleotide sequence ID" value="NZ_NGKW01000002.1"/>
</dbReference>
<dbReference type="InterPro" id="IPR013324">
    <property type="entry name" value="RNA_pol_sigma_r3/r4-like"/>
</dbReference>
<protein>
    <recommendedName>
        <fullName evidence="1">RNA polymerase sigma factor 70 region 4 type 2 domain-containing protein</fullName>
    </recommendedName>
</protein>
<dbReference type="GO" id="GO:0006352">
    <property type="term" value="P:DNA-templated transcription initiation"/>
    <property type="evidence" value="ECO:0007669"/>
    <property type="project" value="InterPro"/>
</dbReference>
<comment type="caution">
    <text evidence="2">The sequence shown here is derived from an EMBL/GenBank/DDBJ whole genome shotgun (WGS) entry which is preliminary data.</text>
</comment>
<reference evidence="2 3" key="1">
    <citation type="submission" date="2017-05" db="EMBL/GenBank/DDBJ databases">
        <title>The Genome Sequence of Enterococcus faecium 7H8_DIV0219.</title>
        <authorList>
            <consortium name="The Broad Institute Genomics Platform"/>
            <consortium name="The Broad Institute Genomic Center for Infectious Diseases"/>
            <person name="Earl A."/>
            <person name="Manson A."/>
            <person name="Schwartman J."/>
            <person name="Gilmore M."/>
            <person name="Abouelleil A."/>
            <person name="Cao P."/>
            <person name="Chapman S."/>
            <person name="Cusick C."/>
            <person name="Shea T."/>
            <person name="Young S."/>
            <person name="Neafsey D."/>
            <person name="Nusbaum C."/>
            <person name="Birren B."/>
        </authorList>
    </citation>
    <scope>NUCLEOTIDE SEQUENCE [LARGE SCALE GENOMIC DNA]</scope>
    <source>
        <strain evidence="2 3">7H8_DIV0219</strain>
    </source>
</reference>
<sequence length="140" mass="16716">MDQSFETHISHVFDAYCKKVLRNELRNIHKQYAYVRDKQISITDLTEEFLDQLQVREKTIEDSEFFEVAGIKVRVEDLHLAEALNDLEERRKIILLLFYFAGFNDREISELLDTSLSTVWYQRKKAEVDLKKAMEVIRNE</sequence>
<dbReference type="Pfam" id="PF08281">
    <property type="entry name" value="Sigma70_r4_2"/>
    <property type="match status" value="1"/>
</dbReference>